<dbReference type="GO" id="GO:0000027">
    <property type="term" value="P:ribosomal large subunit assembly"/>
    <property type="evidence" value="ECO:0007669"/>
    <property type="project" value="TreeGrafter"/>
</dbReference>
<dbReference type="GO" id="GO:0005524">
    <property type="term" value="F:ATP binding"/>
    <property type="evidence" value="ECO:0007669"/>
    <property type="project" value="UniProtKB-KW"/>
</dbReference>
<keyword evidence="1" id="KW-0547">Nucleotide-binding</keyword>
<proteinExistence type="predicted"/>
<evidence type="ECO:0000313" key="4">
    <source>
        <dbReference type="Proteomes" id="UP000270094"/>
    </source>
</evidence>
<accession>A0A3P7IEX9</accession>
<dbReference type="GO" id="GO:0030687">
    <property type="term" value="C:preribosome, large subunit precursor"/>
    <property type="evidence" value="ECO:0007669"/>
    <property type="project" value="TreeGrafter"/>
</dbReference>
<organism evidence="3 4">
    <name type="scientific">Strongylus vulgaris</name>
    <name type="common">Blood worm</name>
    <dbReference type="NCBI Taxonomy" id="40348"/>
    <lineage>
        <taxon>Eukaryota</taxon>
        <taxon>Metazoa</taxon>
        <taxon>Ecdysozoa</taxon>
        <taxon>Nematoda</taxon>
        <taxon>Chromadorea</taxon>
        <taxon>Rhabditida</taxon>
        <taxon>Rhabditina</taxon>
        <taxon>Rhabditomorpha</taxon>
        <taxon>Strongyloidea</taxon>
        <taxon>Strongylidae</taxon>
        <taxon>Strongylus</taxon>
    </lineage>
</organism>
<dbReference type="PANTHER" id="PTHR48103">
    <property type="entry name" value="MIDASIN-RELATED"/>
    <property type="match status" value="1"/>
</dbReference>
<evidence type="ECO:0000313" key="3">
    <source>
        <dbReference type="EMBL" id="VDM66453.1"/>
    </source>
</evidence>
<evidence type="ECO:0000256" key="2">
    <source>
        <dbReference type="ARBA" id="ARBA00022840"/>
    </source>
</evidence>
<dbReference type="Proteomes" id="UP000270094">
    <property type="component" value="Unassembled WGS sequence"/>
</dbReference>
<keyword evidence="2" id="KW-0067">ATP-binding</keyword>
<reference evidence="3 4" key="1">
    <citation type="submission" date="2018-11" db="EMBL/GenBank/DDBJ databases">
        <authorList>
            <consortium name="Pathogen Informatics"/>
        </authorList>
    </citation>
    <scope>NUCLEOTIDE SEQUENCE [LARGE SCALE GENOMIC DNA]</scope>
</reference>
<dbReference type="PANTHER" id="PTHR48103:SF2">
    <property type="entry name" value="MIDASIN"/>
    <property type="match status" value="1"/>
</dbReference>
<dbReference type="GO" id="GO:0005634">
    <property type="term" value="C:nucleus"/>
    <property type="evidence" value="ECO:0007669"/>
    <property type="project" value="TreeGrafter"/>
</dbReference>
<protein>
    <submittedName>
        <fullName evidence="3">Uncharacterized protein</fullName>
    </submittedName>
</protein>
<keyword evidence="4" id="KW-1185">Reference proteome</keyword>
<dbReference type="EMBL" id="UYYB01002833">
    <property type="protein sequence ID" value="VDM66453.1"/>
    <property type="molecule type" value="Genomic_DNA"/>
</dbReference>
<dbReference type="OrthoDB" id="5867246at2759"/>
<dbReference type="GO" id="GO:0000055">
    <property type="term" value="P:ribosomal large subunit export from nucleus"/>
    <property type="evidence" value="ECO:0007669"/>
    <property type="project" value="TreeGrafter"/>
</dbReference>
<name>A0A3P7IEX9_STRVU</name>
<dbReference type="AlphaFoldDB" id="A0A3P7IEX9"/>
<sequence length="236" mass="27098">MEVRCWGELLNRTENDAQISALLVAFPLFDALFKADSPESSVALCAMATEWITNAILLDYKVRVRTVRFLARWAALIEKSSLGLKLGSIAAHFQQYIVIIEQKLREAREPVEFNLRDYVKIVKYNDLNLWNIKVSSQKAHTHLFKVVRKFKEAVGLQVAQYFDMLLDINVSELSQPSVLFEADFEGRVRRAKHLAADIVTHGKLIACFSIAQITGFLQQKSMFQLRHFAILQLQWI</sequence>
<evidence type="ECO:0000256" key="1">
    <source>
        <dbReference type="ARBA" id="ARBA00022741"/>
    </source>
</evidence>
<gene>
    <name evidence="3" type="ORF">SVUK_LOCUS1451</name>
</gene>